<dbReference type="InterPro" id="IPR027417">
    <property type="entry name" value="P-loop_NTPase"/>
</dbReference>
<dbReference type="GO" id="GO:0016887">
    <property type="term" value="F:ATP hydrolysis activity"/>
    <property type="evidence" value="ECO:0007669"/>
    <property type="project" value="InterPro"/>
</dbReference>
<feature type="chain" id="PRO_5015536779" evidence="2">
    <location>
        <begin position="18"/>
        <end position="670"/>
    </location>
</feature>
<dbReference type="InterPro" id="IPR046453">
    <property type="entry name" value="GpA_ATPase"/>
</dbReference>
<evidence type="ECO:0000256" key="2">
    <source>
        <dbReference type="SAM" id="SignalP"/>
    </source>
</evidence>
<dbReference type="Gene3D" id="3.40.50.300">
    <property type="entry name" value="P-loop containing nucleotide triphosphate hydrolases"/>
    <property type="match status" value="1"/>
</dbReference>
<keyword evidence="6" id="KW-1185">Reference proteome</keyword>
<evidence type="ECO:0000313" key="6">
    <source>
        <dbReference type="Proteomes" id="UP000244081"/>
    </source>
</evidence>
<dbReference type="Proteomes" id="UP000244081">
    <property type="component" value="Unassembled WGS sequence"/>
</dbReference>
<dbReference type="PANTHER" id="PTHR34413:SF2">
    <property type="entry name" value="PROPHAGE TAIL FIBER ASSEMBLY PROTEIN HOMOLOG TFAE-RELATED"/>
    <property type="match status" value="1"/>
</dbReference>
<dbReference type="Pfam" id="PF20454">
    <property type="entry name" value="GpA_nuclease"/>
    <property type="match status" value="1"/>
</dbReference>
<dbReference type="EMBL" id="QAYG01000015">
    <property type="protein sequence ID" value="PTW53909.1"/>
    <property type="molecule type" value="Genomic_DNA"/>
</dbReference>
<proteinExistence type="predicted"/>
<feature type="compositionally biased region" description="Low complexity" evidence="1">
    <location>
        <begin position="629"/>
        <end position="644"/>
    </location>
</feature>
<gene>
    <name evidence="5" type="ORF">C8N35_11529</name>
</gene>
<comment type="caution">
    <text evidence="5">The sequence shown here is derived from an EMBL/GenBank/DDBJ whole genome shotgun (WGS) entry which is preliminary data.</text>
</comment>
<accession>A0A2T5UQX1</accession>
<feature type="region of interest" description="Disordered" evidence="1">
    <location>
        <begin position="629"/>
        <end position="670"/>
    </location>
</feature>
<dbReference type="RefSeq" id="WP_107992042.1">
    <property type="nucleotide sequence ID" value="NZ_QAYG01000015.1"/>
</dbReference>
<dbReference type="InterPro" id="IPR046454">
    <property type="entry name" value="GpA_endonuclease"/>
</dbReference>
<dbReference type="Pfam" id="PF05876">
    <property type="entry name" value="GpA_ATPase"/>
    <property type="match status" value="1"/>
</dbReference>
<dbReference type="OrthoDB" id="5181253at2"/>
<feature type="compositionally biased region" description="Basic residues" evidence="1">
    <location>
        <begin position="657"/>
        <end position="670"/>
    </location>
</feature>
<evidence type="ECO:0000259" key="4">
    <source>
        <dbReference type="Pfam" id="PF20454"/>
    </source>
</evidence>
<reference evidence="5 6" key="1">
    <citation type="submission" date="2018-04" db="EMBL/GenBank/DDBJ databases">
        <title>Genomic Encyclopedia of Archaeal and Bacterial Type Strains, Phase II (KMG-II): from individual species to whole genera.</title>
        <authorList>
            <person name="Goeker M."/>
        </authorList>
    </citation>
    <scope>NUCLEOTIDE SEQUENCE [LARGE SCALE GENOMIC DNA]</scope>
    <source>
        <strain evidence="5 6">DSM 23382</strain>
    </source>
</reference>
<dbReference type="AlphaFoldDB" id="A0A2T5UQX1"/>
<sequence length="670" mass="74592">MNTTFAKALPIVAGALAAVLTPPKPIVPSAWAKDHLYVPDGPRASERWDPTLTPYVAEIIDLLGPDSPHNRVVVRKSAQTGLSIAGLAWLGSLIEGAPANMAYVLPTDEARNDFNSEKLTPTIEHTSALNKKIRKQLSRSGDGSTAKKKKFPGGTLNLLNANSAPDLRSKTLKYAVADEVDEWPDDLEGQGDPWELFEGRFISFHASADWKIFEISTPTIKGSSRIDADFEAGDQRFLFCKCPQCGARIRLLFENFKHKTKPPYEPYYVCQETGCIIEPHEKPAMLRTAKFVATNSEDGLYPSFHVDALTSQLTTWDKIAEKFVQAKGDPRKEKTFWNIWLGLAYEMRGDAPDFERLMERREEYAEGVIPPRGLLLTAGCDVQHTGIWAEVIAFAPDKQSWTVTARWLEGDTTDANGGAFLLLAALYDEWFSDSFGGQRQLDAMAIDAGDGGRANQVYTFVRSRPRAYAIKGLPGWTTPAIGTPSKVDIRIGGKKKRRGATLWPVGTWSLKAEFYTNLRKVGMSGGQEFDPPGYCHYGAFLGVNFFKQITAEYLTDELHRGRRRKVWKESGENHLLDCRIYGMAMADHLGLHRKTEADWLMLAKERGVPEELRNPDLLSPLSVRLEAMAAASAKQGPAPASAPSGTQNDQPPAPDRSRKREARRNKWKRR</sequence>
<feature type="signal peptide" evidence="2">
    <location>
        <begin position="1"/>
        <end position="17"/>
    </location>
</feature>
<feature type="domain" description="Phage terminase large subunit GpA ATPase" evidence="3">
    <location>
        <begin position="47"/>
        <end position="289"/>
    </location>
</feature>
<dbReference type="PANTHER" id="PTHR34413">
    <property type="entry name" value="PROPHAGE TAIL FIBER ASSEMBLY PROTEIN HOMOLOG TFAE-RELATED-RELATED"/>
    <property type="match status" value="1"/>
</dbReference>
<evidence type="ECO:0000313" key="5">
    <source>
        <dbReference type="EMBL" id="PTW53909.1"/>
    </source>
</evidence>
<name>A0A2T5UQX1_9HYPH</name>
<dbReference type="GO" id="GO:0004519">
    <property type="term" value="F:endonuclease activity"/>
    <property type="evidence" value="ECO:0007669"/>
    <property type="project" value="InterPro"/>
</dbReference>
<dbReference type="InterPro" id="IPR051220">
    <property type="entry name" value="TFA_Chaperone"/>
</dbReference>
<protein>
    <submittedName>
        <fullName evidence="5">Phage terminase large subunit GpA-like protein</fullName>
    </submittedName>
</protein>
<organism evidence="5 6">
    <name type="scientific">Breoghania corrubedonensis</name>
    <dbReference type="NCBI Taxonomy" id="665038"/>
    <lineage>
        <taxon>Bacteria</taxon>
        <taxon>Pseudomonadati</taxon>
        <taxon>Pseudomonadota</taxon>
        <taxon>Alphaproteobacteria</taxon>
        <taxon>Hyphomicrobiales</taxon>
        <taxon>Stappiaceae</taxon>
        <taxon>Breoghania</taxon>
    </lineage>
</organism>
<evidence type="ECO:0000256" key="1">
    <source>
        <dbReference type="SAM" id="MobiDB-lite"/>
    </source>
</evidence>
<evidence type="ECO:0000259" key="3">
    <source>
        <dbReference type="Pfam" id="PF05876"/>
    </source>
</evidence>
<feature type="domain" description="Terminase large subunit GpA endonuclease" evidence="4">
    <location>
        <begin position="303"/>
        <end position="596"/>
    </location>
</feature>
<keyword evidence="2" id="KW-0732">Signal</keyword>